<evidence type="ECO:0000313" key="2">
    <source>
        <dbReference type="EMBL" id="EYE90146.1"/>
    </source>
</evidence>
<dbReference type="RefSeq" id="XP_040633836.1">
    <property type="nucleotide sequence ID" value="XM_040787525.1"/>
</dbReference>
<keyword evidence="1" id="KW-1133">Transmembrane helix</keyword>
<reference evidence="3" key="1">
    <citation type="journal article" date="2014" name="Nat. Commun.">
        <title>Genomic adaptations of the halophilic Dead Sea filamentous fungus Eurotium rubrum.</title>
        <authorList>
            <person name="Kis-Papo T."/>
            <person name="Weig A.R."/>
            <person name="Riley R."/>
            <person name="Persoh D."/>
            <person name="Salamov A."/>
            <person name="Sun H."/>
            <person name="Lipzen A."/>
            <person name="Wasser S.P."/>
            <person name="Rambold G."/>
            <person name="Grigoriev I.V."/>
            <person name="Nevo E."/>
        </authorList>
    </citation>
    <scope>NUCLEOTIDE SEQUENCE [LARGE SCALE GENOMIC DNA]</scope>
    <source>
        <strain evidence="3">CBS 135680</strain>
    </source>
</reference>
<keyword evidence="1" id="KW-0812">Transmembrane</keyword>
<name>A0A017S001_ASPRC</name>
<protein>
    <submittedName>
        <fullName evidence="2">Uncharacterized protein</fullName>
    </submittedName>
</protein>
<keyword evidence="1" id="KW-0472">Membrane</keyword>
<feature type="transmembrane region" description="Helical" evidence="1">
    <location>
        <begin position="28"/>
        <end position="48"/>
    </location>
</feature>
<proteinExistence type="predicted"/>
<dbReference type="EMBL" id="KK088469">
    <property type="protein sequence ID" value="EYE90146.1"/>
    <property type="molecule type" value="Genomic_DNA"/>
</dbReference>
<dbReference type="HOGENOM" id="CLU_2527070_0_0_1"/>
<sequence length="84" mass="9679">MLSSMQAIFCIPVKEFGSGAMGGYGYRALIWVFWSFSYGCVAFIRYSLDSTACDFNFCAFFSGNLRAQEQWKALRESESRVWRK</sequence>
<dbReference type="Proteomes" id="UP000019804">
    <property type="component" value="Unassembled WGS sequence"/>
</dbReference>
<organism evidence="2 3">
    <name type="scientific">Aspergillus ruber (strain CBS 135680)</name>
    <dbReference type="NCBI Taxonomy" id="1388766"/>
    <lineage>
        <taxon>Eukaryota</taxon>
        <taxon>Fungi</taxon>
        <taxon>Dikarya</taxon>
        <taxon>Ascomycota</taxon>
        <taxon>Pezizomycotina</taxon>
        <taxon>Eurotiomycetes</taxon>
        <taxon>Eurotiomycetidae</taxon>
        <taxon>Eurotiales</taxon>
        <taxon>Aspergillaceae</taxon>
        <taxon>Aspergillus</taxon>
        <taxon>Aspergillus subgen. Aspergillus</taxon>
    </lineage>
</organism>
<keyword evidence="3" id="KW-1185">Reference proteome</keyword>
<dbReference type="GeneID" id="63702649"/>
<accession>A0A017S001</accession>
<gene>
    <name evidence="2" type="ORF">EURHEDRAFT_551002</name>
</gene>
<evidence type="ECO:0000256" key="1">
    <source>
        <dbReference type="SAM" id="Phobius"/>
    </source>
</evidence>
<dbReference type="AlphaFoldDB" id="A0A017S001"/>
<evidence type="ECO:0000313" key="3">
    <source>
        <dbReference type="Proteomes" id="UP000019804"/>
    </source>
</evidence>